<feature type="transmembrane region" description="Helical" evidence="7">
    <location>
        <begin position="86"/>
        <end position="119"/>
    </location>
</feature>
<keyword evidence="6" id="KW-0862">Zinc</keyword>
<dbReference type="RefSeq" id="WP_072890709.1">
    <property type="nucleotide sequence ID" value="NZ_FQVW01000024.1"/>
</dbReference>
<dbReference type="AlphaFoldDB" id="A0A1M5IGI7"/>
<dbReference type="InterPro" id="IPR004254">
    <property type="entry name" value="AdipoR/HlyIII-related"/>
</dbReference>
<dbReference type="GO" id="GO:0046872">
    <property type="term" value="F:metal ion binding"/>
    <property type="evidence" value="ECO:0007669"/>
    <property type="project" value="UniProtKB-KW"/>
</dbReference>
<accession>A0A1M5IGI7</accession>
<dbReference type="PANTHER" id="PTHR20855:SF129">
    <property type="entry name" value="HEMOLYSIN-3 HOMOLOG"/>
    <property type="match status" value="1"/>
</dbReference>
<feature type="binding site" evidence="6">
    <location>
        <position position="189"/>
    </location>
    <ligand>
        <name>Zn(2+)</name>
        <dbReference type="ChEBI" id="CHEBI:29105"/>
    </ligand>
</feature>
<protein>
    <submittedName>
        <fullName evidence="8">Hemolysin III</fullName>
    </submittedName>
</protein>
<dbReference type="InterPro" id="IPR005744">
    <property type="entry name" value="Hy-lIII"/>
</dbReference>
<keyword evidence="9" id="KW-1185">Reference proteome</keyword>
<keyword evidence="3 7" id="KW-0812">Transmembrane</keyword>
<feature type="transmembrane region" description="Helical" evidence="7">
    <location>
        <begin position="43"/>
        <end position="66"/>
    </location>
</feature>
<feature type="binding site" evidence="6">
    <location>
        <position position="67"/>
    </location>
    <ligand>
        <name>Zn(2+)</name>
        <dbReference type="ChEBI" id="CHEBI:29105"/>
    </ligand>
</feature>
<gene>
    <name evidence="8" type="ORF">SAMN05216225_10248</name>
</gene>
<dbReference type="GO" id="GO:0016020">
    <property type="term" value="C:membrane"/>
    <property type="evidence" value="ECO:0007669"/>
    <property type="project" value="InterPro"/>
</dbReference>
<dbReference type="Pfam" id="PF03006">
    <property type="entry name" value="HlyIII"/>
    <property type="match status" value="1"/>
</dbReference>
<keyword evidence="6" id="KW-0479">Metal-binding</keyword>
<name>A0A1M5IGI7_9BACI</name>
<reference evidence="8 9" key="1">
    <citation type="submission" date="2016-11" db="EMBL/GenBank/DDBJ databases">
        <authorList>
            <person name="Jaros S."/>
            <person name="Januszkiewicz K."/>
            <person name="Wedrychowicz H."/>
        </authorList>
    </citation>
    <scope>NUCLEOTIDE SEQUENCE [LARGE SCALE GENOMIC DNA]</scope>
    <source>
        <strain evidence="8 9">IBRC-M 10683</strain>
    </source>
</reference>
<evidence type="ECO:0000256" key="2">
    <source>
        <dbReference type="ARBA" id="ARBA00008488"/>
    </source>
</evidence>
<evidence type="ECO:0000256" key="3">
    <source>
        <dbReference type="ARBA" id="ARBA00022692"/>
    </source>
</evidence>
<feature type="transmembrane region" description="Helical" evidence="7">
    <location>
        <begin position="194"/>
        <end position="212"/>
    </location>
</feature>
<organism evidence="8 9">
    <name type="scientific">Ornithinibacillus halophilus</name>
    <dbReference type="NCBI Taxonomy" id="930117"/>
    <lineage>
        <taxon>Bacteria</taxon>
        <taxon>Bacillati</taxon>
        <taxon>Bacillota</taxon>
        <taxon>Bacilli</taxon>
        <taxon>Bacillales</taxon>
        <taxon>Bacillaceae</taxon>
        <taxon>Ornithinibacillus</taxon>
    </lineage>
</organism>
<feature type="transmembrane region" description="Helical" evidence="7">
    <location>
        <begin position="16"/>
        <end position="36"/>
    </location>
</feature>
<evidence type="ECO:0000256" key="5">
    <source>
        <dbReference type="ARBA" id="ARBA00023136"/>
    </source>
</evidence>
<comment type="subcellular location">
    <subcellularLocation>
        <location evidence="1">Endomembrane system</location>
        <topology evidence="1">Multi-pass membrane protein</topology>
    </subcellularLocation>
</comment>
<keyword evidence="5 7" id="KW-0472">Membrane</keyword>
<feature type="transmembrane region" description="Helical" evidence="7">
    <location>
        <begin position="163"/>
        <end position="182"/>
    </location>
</feature>
<dbReference type="Proteomes" id="UP000183988">
    <property type="component" value="Unassembled WGS sequence"/>
</dbReference>
<evidence type="ECO:0000256" key="7">
    <source>
        <dbReference type="SAM" id="Phobius"/>
    </source>
</evidence>
<dbReference type="GO" id="GO:0012505">
    <property type="term" value="C:endomembrane system"/>
    <property type="evidence" value="ECO:0007669"/>
    <property type="project" value="UniProtKB-SubCell"/>
</dbReference>
<proteinExistence type="inferred from homology"/>
<comment type="similarity">
    <text evidence="2">Belongs to the UPF0073 (Hly-III) family.</text>
</comment>
<feature type="binding site" evidence="6">
    <location>
        <position position="193"/>
    </location>
    <ligand>
        <name>Zn(2+)</name>
        <dbReference type="ChEBI" id="CHEBI:29105"/>
    </ligand>
</feature>
<sequence>MADTHTFSKGEEIANAITHGIGAVLSLAGLVVLIVFSSVHGSAWHVVSFTIFGATMFILYMSSTLVHAMPPGKAKDLFEIFDHSSIYFFIAGTYTPFTFIVIQGALGWTMFGIVWGLAIGGTIFKSFFVKKYLFTSTILYLAMGWMVIIGWNRIVDNLNFNGVVLLVVGGLCYTIGAVFYMWRGFKYHHMVWHLFVIAGSTAHFFCILFYLLPN</sequence>
<dbReference type="EMBL" id="FQVW01000024">
    <property type="protein sequence ID" value="SHG27494.1"/>
    <property type="molecule type" value="Genomic_DNA"/>
</dbReference>
<dbReference type="GO" id="GO:0140911">
    <property type="term" value="F:pore-forming activity"/>
    <property type="evidence" value="ECO:0007669"/>
    <property type="project" value="InterPro"/>
</dbReference>
<evidence type="ECO:0000256" key="4">
    <source>
        <dbReference type="ARBA" id="ARBA00022989"/>
    </source>
</evidence>
<dbReference type="STRING" id="930117.SAMN05216225_10248"/>
<evidence type="ECO:0000313" key="9">
    <source>
        <dbReference type="Proteomes" id="UP000183988"/>
    </source>
</evidence>
<evidence type="ECO:0000313" key="8">
    <source>
        <dbReference type="EMBL" id="SHG27494.1"/>
    </source>
</evidence>
<keyword evidence="4 7" id="KW-1133">Transmembrane helix</keyword>
<evidence type="ECO:0000256" key="1">
    <source>
        <dbReference type="ARBA" id="ARBA00004127"/>
    </source>
</evidence>
<feature type="transmembrane region" description="Helical" evidence="7">
    <location>
        <begin position="131"/>
        <end position="151"/>
    </location>
</feature>
<dbReference type="OrthoDB" id="9813689at2"/>
<dbReference type="NCBIfam" id="TIGR01065">
    <property type="entry name" value="hlyIII"/>
    <property type="match status" value="1"/>
</dbReference>
<evidence type="ECO:0000256" key="6">
    <source>
        <dbReference type="PIRSR" id="PIRSR604254-1"/>
    </source>
</evidence>
<dbReference type="PANTHER" id="PTHR20855">
    <property type="entry name" value="ADIPOR/PROGESTIN RECEPTOR-RELATED"/>
    <property type="match status" value="1"/>
</dbReference>